<feature type="domain" description="N-acetyltransferase ESCO zinc-finger" evidence="10">
    <location>
        <begin position="3"/>
        <end position="40"/>
    </location>
</feature>
<evidence type="ECO:0000256" key="9">
    <source>
        <dbReference type="ARBA" id="ARBA00023315"/>
    </source>
</evidence>
<keyword evidence="7" id="KW-0539">Nucleus</keyword>
<name>A0A6A6G2N6_9PEZI</name>
<dbReference type="GO" id="GO:0008270">
    <property type="term" value="F:zinc ion binding"/>
    <property type="evidence" value="ECO:0007669"/>
    <property type="project" value="UniProtKB-KW"/>
</dbReference>
<dbReference type="Pfam" id="PF13878">
    <property type="entry name" value="zf-C2H2_3"/>
    <property type="match status" value="1"/>
</dbReference>
<evidence type="ECO:0000313" key="13">
    <source>
        <dbReference type="Proteomes" id="UP000799538"/>
    </source>
</evidence>
<comment type="subcellular location">
    <subcellularLocation>
        <location evidence="1">Nucleus</location>
    </subcellularLocation>
</comment>
<accession>A0A6A6G2N6</accession>
<dbReference type="EMBL" id="ML992514">
    <property type="protein sequence ID" value="KAF2219829.1"/>
    <property type="molecule type" value="Genomic_DNA"/>
</dbReference>
<evidence type="ECO:0000256" key="6">
    <source>
        <dbReference type="ARBA" id="ARBA00022833"/>
    </source>
</evidence>
<dbReference type="Proteomes" id="UP000799538">
    <property type="component" value="Unassembled WGS sequence"/>
</dbReference>
<dbReference type="PANTHER" id="PTHR45884">
    <property type="entry name" value="N-ACETYLTRANSFERASE ECO"/>
    <property type="match status" value="1"/>
</dbReference>
<keyword evidence="4" id="KW-0479">Metal-binding</keyword>
<dbReference type="GO" id="GO:0000785">
    <property type="term" value="C:chromatin"/>
    <property type="evidence" value="ECO:0007669"/>
    <property type="project" value="TreeGrafter"/>
</dbReference>
<keyword evidence="6" id="KW-0862">Zinc</keyword>
<evidence type="ECO:0000256" key="4">
    <source>
        <dbReference type="ARBA" id="ARBA00022723"/>
    </source>
</evidence>
<dbReference type="PANTHER" id="PTHR45884:SF2">
    <property type="entry name" value="N-ACETYLTRANSFERASE ECO"/>
    <property type="match status" value="1"/>
</dbReference>
<dbReference type="GO" id="GO:0007064">
    <property type="term" value="P:mitotic sister chromatid cohesion"/>
    <property type="evidence" value="ECO:0007669"/>
    <property type="project" value="TreeGrafter"/>
</dbReference>
<gene>
    <name evidence="12" type="ORF">BDZ85DRAFT_178483</name>
</gene>
<evidence type="ECO:0000256" key="1">
    <source>
        <dbReference type="ARBA" id="ARBA00004123"/>
    </source>
</evidence>
<sequence>LVQMQINLGSNLQKTCKDCGMTFVRSDPGDVALHNKYHTRNMDGVDLGKAFRKWADTNALWKGSEGRLMVVVDGVCKSFEKRKAREVLDVVQTELGAVDIPDCDLWAVEEHGEEEKDGGPRYRALLYMAGPSCVGLCLSKRIGEAREVMCTITEDGIEDRRHEEALAVADESRTADIGISRIWTSKSHRKEGIGTALLDCVARSLNVDRSVQKEKIAFSQPTTSGTALARKWFGKQYGWLIYVE</sequence>
<evidence type="ECO:0000313" key="12">
    <source>
        <dbReference type="EMBL" id="KAF2219829.1"/>
    </source>
</evidence>
<organism evidence="12 13">
    <name type="scientific">Elsinoe ampelina</name>
    <dbReference type="NCBI Taxonomy" id="302913"/>
    <lineage>
        <taxon>Eukaryota</taxon>
        <taxon>Fungi</taxon>
        <taxon>Dikarya</taxon>
        <taxon>Ascomycota</taxon>
        <taxon>Pezizomycotina</taxon>
        <taxon>Dothideomycetes</taxon>
        <taxon>Dothideomycetidae</taxon>
        <taxon>Myriangiales</taxon>
        <taxon>Elsinoaceae</taxon>
        <taxon>Elsinoe</taxon>
    </lineage>
</organism>
<keyword evidence="5" id="KW-0863">Zinc-finger</keyword>
<evidence type="ECO:0000256" key="5">
    <source>
        <dbReference type="ARBA" id="ARBA00022771"/>
    </source>
</evidence>
<keyword evidence="8" id="KW-0131">Cell cycle</keyword>
<keyword evidence="13" id="KW-1185">Reference proteome</keyword>
<dbReference type="GO" id="GO:0005634">
    <property type="term" value="C:nucleus"/>
    <property type="evidence" value="ECO:0007669"/>
    <property type="project" value="UniProtKB-SubCell"/>
</dbReference>
<evidence type="ECO:0000259" key="10">
    <source>
        <dbReference type="Pfam" id="PF13878"/>
    </source>
</evidence>
<dbReference type="Pfam" id="PF13880">
    <property type="entry name" value="Acetyltransf_13"/>
    <property type="match status" value="1"/>
</dbReference>
<feature type="domain" description="N-acetyltransferase ESCO acetyl-transferase" evidence="11">
    <location>
        <begin position="175"/>
        <end position="242"/>
    </location>
</feature>
<dbReference type="OrthoDB" id="428854at2759"/>
<dbReference type="AlphaFoldDB" id="A0A6A6G2N6"/>
<feature type="non-terminal residue" evidence="12">
    <location>
        <position position="244"/>
    </location>
</feature>
<comment type="similarity">
    <text evidence="2">Belongs to the acetyltransferase family. ECO subfamily.</text>
</comment>
<keyword evidence="9" id="KW-0012">Acyltransferase</keyword>
<evidence type="ECO:0000256" key="8">
    <source>
        <dbReference type="ARBA" id="ARBA00023306"/>
    </source>
</evidence>
<keyword evidence="3 12" id="KW-0808">Transferase</keyword>
<protein>
    <submittedName>
        <fullName evidence="12">ESCO1/2 acetyl-transferase-domain-containing protein</fullName>
    </submittedName>
</protein>
<evidence type="ECO:0000256" key="7">
    <source>
        <dbReference type="ARBA" id="ARBA00023242"/>
    </source>
</evidence>
<reference evidence="13" key="1">
    <citation type="journal article" date="2020" name="Stud. Mycol.">
        <title>101 Dothideomycetes genomes: A test case for predicting lifestyles and emergence of pathogens.</title>
        <authorList>
            <person name="Haridas S."/>
            <person name="Albert R."/>
            <person name="Binder M."/>
            <person name="Bloem J."/>
            <person name="LaButti K."/>
            <person name="Salamov A."/>
            <person name="Andreopoulos B."/>
            <person name="Baker S."/>
            <person name="Barry K."/>
            <person name="Bills G."/>
            <person name="Bluhm B."/>
            <person name="Cannon C."/>
            <person name="Castanera R."/>
            <person name="Culley D."/>
            <person name="Daum C."/>
            <person name="Ezra D."/>
            <person name="Gonzalez J."/>
            <person name="Henrissat B."/>
            <person name="Kuo A."/>
            <person name="Liang C."/>
            <person name="Lipzen A."/>
            <person name="Lutzoni F."/>
            <person name="Magnuson J."/>
            <person name="Mondo S."/>
            <person name="Nolan M."/>
            <person name="Ohm R."/>
            <person name="Pangilinan J."/>
            <person name="Park H.-J."/>
            <person name="Ramirez L."/>
            <person name="Alfaro M."/>
            <person name="Sun H."/>
            <person name="Tritt A."/>
            <person name="Yoshinaga Y."/>
            <person name="Zwiers L.-H."/>
            <person name="Turgeon B."/>
            <person name="Goodwin S."/>
            <person name="Spatafora J."/>
            <person name="Crous P."/>
            <person name="Grigoriev I."/>
        </authorList>
    </citation>
    <scope>NUCLEOTIDE SEQUENCE [LARGE SCALE GENOMIC DNA]</scope>
    <source>
        <strain evidence="13">CECT 20119</strain>
    </source>
</reference>
<evidence type="ECO:0000256" key="3">
    <source>
        <dbReference type="ARBA" id="ARBA00022679"/>
    </source>
</evidence>
<feature type="non-terminal residue" evidence="12">
    <location>
        <position position="1"/>
    </location>
</feature>
<proteinExistence type="inferred from homology"/>
<dbReference type="GO" id="GO:0061733">
    <property type="term" value="F:protein-lysine-acetyltransferase activity"/>
    <property type="evidence" value="ECO:0007669"/>
    <property type="project" value="TreeGrafter"/>
</dbReference>
<dbReference type="InterPro" id="IPR028009">
    <property type="entry name" value="ESCO_Acetyltransf_dom"/>
</dbReference>
<evidence type="ECO:0000256" key="2">
    <source>
        <dbReference type="ARBA" id="ARBA00005816"/>
    </source>
</evidence>
<dbReference type="InterPro" id="IPR028005">
    <property type="entry name" value="AcTrfase_ESCO_Znf_dom"/>
</dbReference>
<evidence type="ECO:0000259" key="11">
    <source>
        <dbReference type="Pfam" id="PF13880"/>
    </source>
</evidence>